<protein>
    <submittedName>
        <fullName evidence="2">Uncharacterized protein</fullName>
    </submittedName>
</protein>
<feature type="region of interest" description="Disordered" evidence="1">
    <location>
        <begin position="1"/>
        <end position="28"/>
    </location>
</feature>
<dbReference type="AlphaFoldDB" id="A0A382SAB5"/>
<accession>A0A382SAB5</accession>
<sequence>DPETGRTVSSNFAEGTNDADIDDDNSSGNDVLDDGTGFLNFSLWASEFDINSISLPETVMDEIASESFDLTDLYGLLGSQTDSLALNFDAFLEDTGIEIEAVKPMDINTYDTVLDHYQDSWLEDLVYSSELG</sequence>
<evidence type="ECO:0000256" key="1">
    <source>
        <dbReference type="SAM" id="MobiDB-lite"/>
    </source>
</evidence>
<organism evidence="2">
    <name type="scientific">marine metagenome</name>
    <dbReference type="NCBI Taxonomy" id="408172"/>
    <lineage>
        <taxon>unclassified sequences</taxon>
        <taxon>metagenomes</taxon>
        <taxon>ecological metagenomes</taxon>
    </lineage>
</organism>
<proteinExistence type="predicted"/>
<gene>
    <name evidence="2" type="ORF">METZ01_LOCUS359734</name>
</gene>
<evidence type="ECO:0000313" key="2">
    <source>
        <dbReference type="EMBL" id="SVD06880.1"/>
    </source>
</evidence>
<feature type="compositionally biased region" description="Polar residues" evidence="1">
    <location>
        <begin position="1"/>
        <end position="14"/>
    </location>
</feature>
<reference evidence="2" key="1">
    <citation type="submission" date="2018-05" db="EMBL/GenBank/DDBJ databases">
        <authorList>
            <person name="Lanie J.A."/>
            <person name="Ng W.-L."/>
            <person name="Kazmierczak K.M."/>
            <person name="Andrzejewski T.M."/>
            <person name="Davidsen T.M."/>
            <person name="Wayne K.J."/>
            <person name="Tettelin H."/>
            <person name="Glass J.I."/>
            <person name="Rusch D."/>
            <person name="Podicherti R."/>
            <person name="Tsui H.-C.T."/>
            <person name="Winkler M.E."/>
        </authorList>
    </citation>
    <scope>NUCLEOTIDE SEQUENCE</scope>
</reference>
<feature type="non-terminal residue" evidence="2">
    <location>
        <position position="1"/>
    </location>
</feature>
<name>A0A382SAB5_9ZZZZ</name>
<dbReference type="EMBL" id="UINC01127631">
    <property type="protein sequence ID" value="SVD06880.1"/>
    <property type="molecule type" value="Genomic_DNA"/>
</dbReference>